<dbReference type="AlphaFoldDB" id="A0A0E9QCQ2"/>
<evidence type="ECO:0000313" key="1">
    <source>
        <dbReference type="EMBL" id="JAH14267.1"/>
    </source>
</evidence>
<proteinExistence type="predicted"/>
<name>A0A0E9QCQ2_ANGAN</name>
<protein>
    <submittedName>
        <fullName evidence="1">Uncharacterized protein</fullName>
    </submittedName>
</protein>
<sequence>MNYKIYCHLIPIFPYGPMSRTSLQSYISGYS</sequence>
<accession>A0A0E9QCQ2</accession>
<organism evidence="1">
    <name type="scientific">Anguilla anguilla</name>
    <name type="common">European freshwater eel</name>
    <name type="synonym">Muraena anguilla</name>
    <dbReference type="NCBI Taxonomy" id="7936"/>
    <lineage>
        <taxon>Eukaryota</taxon>
        <taxon>Metazoa</taxon>
        <taxon>Chordata</taxon>
        <taxon>Craniata</taxon>
        <taxon>Vertebrata</taxon>
        <taxon>Euteleostomi</taxon>
        <taxon>Actinopterygii</taxon>
        <taxon>Neopterygii</taxon>
        <taxon>Teleostei</taxon>
        <taxon>Anguilliformes</taxon>
        <taxon>Anguillidae</taxon>
        <taxon>Anguilla</taxon>
    </lineage>
</organism>
<reference evidence="1" key="2">
    <citation type="journal article" date="2015" name="Fish Shellfish Immunol.">
        <title>Early steps in the European eel (Anguilla anguilla)-Vibrio vulnificus interaction in the gills: Role of the RtxA13 toxin.</title>
        <authorList>
            <person name="Callol A."/>
            <person name="Pajuelo D."/>
            <person name="Ebbesson L."/>
            <person name="Teles M."/>
            <person name="MacKenzie S."/>
            <person name="Amaro C."/>
        </authorList>
    </citation>
    <scope>NUCLEOTIDE SEQUENCE</scope>
</reference>
<dbReference type="EMBL" id="GBXM01069933">
    <property type="protein sequence ID" value="JAH38644.1"/>
    <property type="molecule type" value="Transcribed_RNA"/>
</dbReference>
<reference evidence="1" key="1">
    <citation type="submission" date="2014-11" db="EMBL/GenBank/DDBJ databases">
        <authorList>
            <person name="Amaro Gonzalez C."/>
        </authorList>
    </citation>
    <scope>NUCLEOTIDE SEQUENCE</scope>
</reference>
<dbReference type="EMBL" id="GBXM01094310">
    <property type="protein sequence ID" value="JAH14267.1"/>
    <property type="molecule type" value="Transcribed_RNA"/>
</dbReference>